<protein>
    <submittedName>
        <fullName evidence="3">Uncharacterized protein LOC112462681 isoform X2</fullName>
    </submittedName>
</protein>
<dbReference type="GeneID" id="112462681"/>
<accession>A0A6J1QUP2</accession>
<evidence type="ECO:0000313" key="3">
    <source>
        <dbReference type="RefSeq" id="XP_024884355.1"/>
    </source>
</evidence>
<reference evidence="3" key="1">
    <citation type="submission" date="2025-08" db="UniProtKB">
        <authorList>
            <consortium name="RefSeq"/>
        </authorList>
    </citation>
    <scope>IDENTIFICATION</scope>
    <source>
        <tissue evidence="3">Whole body</tissue>
    </source>
</reference>
<dbReference type="Proteomes" id="UP000504618">
    <property type="component" value="Unplaced"/>
</dbReference>
<sequence length="61" mass="7042">MFCVVPSLLTTPRSITKLWAKLIPRTQVIVQTLQSQGVVFKYKLLEIWGSDKKFLLSAYQK</sequence>
<keyword evidence="2" id="KW-1185">Reference proteome</keyword>
<evidence type="ECO:0000313" key="2">
    <source>
        <dbReference type="Proteomes" id="UP000504618"/>
    </source>
</evidence>
<dbReference type="RefSeq" id="XP_024884355.1">
    <property type="nucleotide sequence ID" value="XM_025028587.1"/>
</dbReference>
<proteinExistence type="predicted"/>
<gene>
    <name evidence="3" type="primary">LOC112462681</name>
</gene>
<feature type="domain" description="ATP-dependent RNA helicase DHX37-like C-terminal" evidence="1">
    <location>
        <begin position="5"/>
        <end position="61"/>
    </location>
</feature>
<organism evidence="2 3">
    <name type="scientific">Temnothorax curvispinosus</name>
    <dbReference type="NCBI Taxonomy" id="300111"/>
    <lineage>
        <taxon>Eukaryota</taxon>
        <taxon>Metazoa</taxon>
        <taxon>Ecdysozoa</taxon>
        <taxon>Arthropoda</taxon>
        <taxon>Hexapoda</taxon>
        <taxon>Insecta</taxon>
        <taxon>Pterygota</taxon>
        <taxon>Neoptera</taxon>
        <taxon>Endopterygota</taxon>
        <taxon>Hymenoptera</taxon>
        <taxon>Apocrita</taxon>
        <taxon>Aculeata</taxon>
        <taxon>Formicoidea</taxon>
        <taxon>Formicidae</taxon>
        <taxon>Myrmicinae</taxon>
        <taxon>Temnothorax</taxon>
    </lineage>
</organism>
<name>A0A6J1QUP2_9HYME</name>
<dbReference type="AlphaFoldDB" id="A0A6J1QUP2"/>
<dbReference type="InterPro" id="IPR056371">
    <property type="entry name" value="DHX37-like_C"/>
</dbReference>
<dbReference type="Pfam" id="PF23362">
    <property type="entry name" value="DHX37_C"/>
    <property type="match status" value="1"/>
</dbReference>
<evidence type="ECO:0000259" key="1">
    <source>
        <dbReference type="Pfam" id="PF23362"/>
    </source>
</evidence>